<evidence type="ECO:0000313" key="1">
    <source>
        <dbReference type="EMBL" id="GGW70436.1"/>
    </source>
</evidence>
<organism evidence="1 2">
    <name type="scientific">Halomonas johnsoniae</name>
    <dbReference type="NCBI Taxonomy" id="502832"/>
    <lineage>
        <taxon>Bacteria</taxon>
        <taxon>Pseudomonadati</taxon>
        <taxon>Pseudomonadota</taxon>
        <taxon>Gammaproteobacteria</taxon>
        <taxon>Oceanospirillales</taxon>
        <taxon>Halomonadaceae</taxon>
        <taxon>Halomonas</taxon>
    </lineage>
</organism>
<protein>
    <submittedName>
        <fullName evidence="1">Uncharacterized protein</fullName>
    </submittedName>
</protein>
<proteinExistence type="predicted"/>
<gene>
    <name evidence="1" type="ORF">GCM10007158_33720</name>
</gene>
<evidence type="ECO:0000313" key="2">
    <source>
        <dbReference type="Proteomes" id="UP000647585"/>
    </source>
</evidence>
<name>A0ABQ2WRW3_9GAMM</name>
<comment type="caution">
    <text evidence="1">The sequence shown here is derived from an EMBL/GenBank/DDBJ whole genome shotgun (WGS) entry which is preliminary data.</text>
</comment>
<sequence>MKSDGVYQIPSQRTHARSPGITQLAVIVCLPTGCTSLISARRPRGHAACVLPLGELLGEVGIAHGKCLSAQIKRRRGAALAPC</sequence>
<reference evidence="2" key="1">
    <citation type="journal article" date="2019" name="Int. J. Syst. Evol. Microbiol.">
        <title>The Global Catalogue of Microorganisms (GCM) 10K type strain sequencing project: providing services to taxonomists for standard genome sequencing and annotation.</title>
        <authorList>
            <consortium name="The Broad Institute Genomics Platform"/>
            <consortium name="The Broad Institute Genome Sequencing Center for Infectious Disease"/>
            <person name="Wu L."/>
            <person name="Ma J."/>
        </authorList>
    </citation>
    <scope>NUCLEOTIDE SEQUENCE [LARGE SCALE GENOMIC DNA]</scope>
    <source>
        <strain evidence="2">KCTC 22157</strain>
    </source>
</reference>
<dbReference type="Proteomes" id="UP000647585">
    <property type="component" value="Unassembled WGS sequence"/>
</dbReference>
<keyword evidence="2" id="KW-1185">Reference proteome</keyword>
<accession>A0ABQ2WRW3</accession>
<dbReference type="EMBL" id="BMXO01000021">
    <property type="protein sequence ID" value="GGW70436.1"/>
    <property type="molecule type" value="Genomic_DNA"/>
</dbReference>